<dbReference type="WBParaSite" id="nRc.2.0.1.t38362-RA">
    <property type="protein sequence ID" value="nRc.2.0.1.t38362-RA"/>
    <property type="gene ID" value="nRc.2.0.1.g38362"/>
</dbReference>
<keyword evidence="5" id="KW-0223">Dioxygenase</keyword>
<evidence type="ECO:0000256" key="5">
    <source>
        <dbReference type="ARBA" id="ARBA00022964"/>
    </source>
</evidence>
<protein>
    <submittedName>
        <fullName evidence="9">3-hydroxyanthranilate 3,4-dioxygenase</fullName>
    </submittedName>
</protein>
<keyword evidence="6" id="KW-0560">Oxidoreductase</keyword>
<evidence type="ECO:0000313" key="8">
    <source>
        <dbReference type="Proteomes" id="UP000887565"/>
    </source>
</evidence>
<keyword evidence="7" id="KW-0408">Iron</keyword>
<evidence type="ECO:0000256" key="7">
    <source>
        <dbReference type="ARBA" id="ARBA00023004"/>
    </source>
</evidence>
<evidence type="ECO:0000256" key="2">
    <source>
        <dbReference type="ARBA" id="ARBA00002752"/>
    </source>
</evidence>
<evidence type="ECO:0000256" key="6">
    <source>
        <dbReference type="ARBA" id="ARBA00023002"/>
    </source>
</evidence>
<dbReference type="InterPro" id="IPR014710">
    <property type="entry name" value="RmlC-like_jellyroll"/>
</dbReference>
<keyword evidence="8" id="KW-1185">Reference proteome</keyword>
<dbReference type="GO" id="GO:0034354">
    <property type="term" value="P:'de novo' NAD+ biosynthetic process from L-tryptophan"/>
    <property type="evidence" value="ECO:0007669"/>
    <property type="project" value="TreeGrafter"/>
</dbReference>
<dbReference type="Proteomes" id="UP000887565">
    <property type="component" value="Unplaced"/>
</dbReference>
<accession>A0A915KK21</accession>
<dbReference type="GO" id="GO:0005506">
    <property type="term" value="F:iron ion binding"/>
    <property type="evidence" value="ECO:0007669"/>
    <property type="project" value="InterPro"/>
</dbReference>
<organism evidence="8 9">
    <name type="scientific">Romanomermis culicivorax</name>
    <name type="common">Nematode worm</name>
    <dbReference type="NCBI Taxonomy" id="13658"/>
    <lineage>
        <taxon>Eukaryota</taxon>
        <taxon>Metazoa</taxon>
        <taxon>Ecdysozoa</taxon>
        <taxon>Nematoda</taxon>
        <taxon>Enoplea</taxon>
        <taxon>Dorylaimia</taxon>
        <taxon>Mermithida</taxon>
        <taxon>Mermithoidea</taxon>
        <taxon>Mermithidae</taxon>
        <taxon>Romanomermis</taxon>
    </lineage>
</organism>
<dbReference type="Pfam" id="PF06052">
    <property type="entry name" value="3-HAO"/>
    <property type="match status" value="1"/>
</dbReference>
<evidence type="ECO:0000313" key="9">
    <source>
        <dbReference type="WBParaSite" id="nRc.2.0.1.t38362-RA"/>
    </source>
</evidence>
<dbReference type="SUPFAM" id="SSF51182">
    <property type="entry name" value="RmlC-like cupins"/>
    <property type="match status" value="1"/>
</dbReference>
<dbReference type="GO" id="GO:0005737">
    <property type="term" value="C:cytoplasm"/>
    <property type="evidence" value="ECO:0007669"/>
    <property type="project" value="TreeGrafter"/>
</dbReference>
<reference evidence="9" key="1">
    <citation type="submission" date="2022-11" db="UniProtKB">
        <authorList>
            <consortium name="WormBaseParasite"/>
        </authorList>
    </citation>
    <scope>IDENTIFICATION</scope>
</reference>
<dbReference type="GO" id="GO:0000334">
    <property type="term" value="F:3-hydroxyanthranilate 3,4-dioxygenase activity"/>
    <property type="evidence" value="ECO:0007669"/>
    <property type="project" value="InterPro"/>
</dbReference>
<proteinExistence type="predicted"/>
<name>A0A915KK21_ROMCU</name>
<dbReference type="OMA" id="MWLWQLE"/>
<sequence length="259" mass="29737">MALQKHNVSQWIEENKVDFVPPVCNKCLFSNQLKAFLVGGPNVRKDFHLEEGEEFFYMLEGDMCLRTVNNGVVKDIEIKEGQLMVVECANKYFHDEKTLAISFERWFHLEDAVADLPPIISDYFRAKEEGKLIAPKIDSNVEQRPYAPNDQAVLEKPVHLMEWIKDNAINLEKNFLQLYGAPRFKSTVRVYGPRGEFSIEAHDGEVFVWYLTGCGIITTDKPEPWKAVECCLIKIGKQAKITTETDSYFLAIKMPTPKK</sequence>
<keyword evidence="4" id="KW-0479">Metal-binding</keyword>
<comment type="function">
    <text evidence="2">Catalyzes the oxidative ring opening of 3-hydroxyanthranilate to 2-amino-3-carboxymuconate semialdehyde, which spontaneously cyclizes to quinolinate.</text>
</comment>
<dbReference type="Gene3D" id="2.60.120.10">
    <property type="entry name" value="Jelly Rolls"/>
    <property type="match status" value="2"/>
</dbReference>
<evidence type="ECO:0000256" key="3">
    <source>
        <dbReference type="ARBA" id="ARBA00022642"/>
    </source>
</evidence>
<dbReference type="InterPro" id="IPR010329">
    <property type="entry name" value="3hydroanth_dOase"/>
</dbReference>
<dbReference type="PANTHER" id="PTHR15497">
    <property type="entry name" value="3-HYDROXYANTHRANILATE 3,4-DIOXYGENASE"/>
    <property type="match status" value="1"/>
</dbReference>
<comment type="cofactor">
    <cofactor evidence="1">
        <name>Fe(2+)</name>
        <dbReference type="ChEBI" id="CHEBI:29033"/>
    </cofactor>
</comment>
<dbReference type="GO" id="GO:0046874">
    <property type="term" value="P:quinolinate metabolic process"/>
    <property type="evidence" value="ECO:0007669"/>
    <property type="project" value="TreeGrafter"/>
</dbReference>
<evidence type="ECO:0000256" key="4">
    <source>
        <dbReference type="ARBA" id="ARBA00022723"/>
    </source>
</evidence>
<dbReference type="AlphaFoldDB" id="A0A915KK21"/>
<evidence type="ECO:0000256" key="1">
    <source>
        <dbReference type="ARBA" id="ARBA00001954"/>
    </source>
</evidence>
<keyword evidence="3" id="KW-0662">Pyridine nucleotide biosynthesis</keyword>
<dbReference type="PANTHER" id="PTHR15497:SF1">
    <property type="entry name" value="3-HYDROXYANTHRANILATE 3,4-DIOXYGENASE"/>
    <property type="match status" value="1"/>
</dbReference>
<dbReference type="InterPro" id="IPR011051">
    <property type="entry name" value="RmlC_Cupin_sf"/>
</dbReference>